<accession>A0AAW1U592</accession>
<protein>
    <recommendedName>
        <fullName evidence="4">NADP-dependent oxidoreductase domain-containing protein</fullName>
    </recommendedName>
</protein>
<dbReference type="PIRSF" id="PIRSF000097">
    <property type="entry name" value="AKR"/>
    <property type="match status" value="1"/>
</dbReference>
<evidence type="ECO:0000313" key="6">
    <source>
        <dbReference type="Proteomes" id="UP001431783"/>
    </source>
</evidence>
<sequence>MTVLFRSLRLAVAFTAINVVGRIKVNALVNRTMASKIPAFTLNTGQQIPCIGYGTWQAKDEELEKAVEAALEAGYRHIDTAYVYENEKVIGKVLKRWFDDGKLKNFTTLRTFEIKLLQLDSFCRRRHFLVTKLPPTGNRPEGVSKYLKKSLENLQMDYVDLYLIHVPFAFKEVGENLHPTKADGTIDMDITTDHVAIWKEMEKQMDAGLTRAIGVSNFNKTQMERILKNCRIQPSSLQIELHVYFQQNELVDLCKKHNILVTAYSPLGSPGLAEMFAKIGRKFDLPDILGNPTVKAIGEKYSKSAAQVVLRFYIQRGNITYSKKYKPWKIETKS</sequence>
<dbReference type="AlphaFoldDB" id="A0AAW1U592"/>
<dbReference type="Gene3D" id="3.20.20.100">
    <property type="entry name" value="NADP-dependent oxidoreductase domain"/>
    <property type="match status" value="1"/>
</dbReference>
<dbReference type="EMBL" id="JARQZJ010000033">
    <property type="protein sequence ID" value="KAK9875417.1"/>
    <property type="molecule type" value="Genomic_DNA"/>
</dbReference>
<evidence type="ECO:0000256" key="2">
    <source>
        <dbReference type="PIRSR" id="PIRSR000097-2"/>
    </source>
</evidence>
<comment type="caution">
    <text evidence="5">The sequence shown here is derived from an EMBL/GenBank/DDBJ whole genome shotgun (WGS) entry which is preliminary data.</text>
</comment>
<evidence type="ECO:0000256" key="1">
    <source>
        <dbReference type="PIRSR" id="PIRSR000097-1"/>
    </source>
</evidence>
<dbReference type="Pfam" id="PF00248">
    <property type="entry name" value="Aldo_ket_red"/>
    <property type="match status" value="1"/>
</dbReference>
<evidence type="ECO:0000256" key="3">
    <source>
        <dbReference type="PIRSR" id="PIRSR000097-3"/>
    </source>
</evidence>
<feature type="active site" description="Proton donor" evidence="1">
    <location>
        <position position="84"/>
    </location>
</feature>
<organism evidence="5 6">
    <name type="scientific">Henosepilachna vigintioctopunctata</name>
    <dbReference type="NCBI Taxonomy" id="420089"/>
    <lineage>
        <taxon>Eukaryota</taxon>
        <taxon>Metazoa</taxon>
        <taxon>Ecdysozoa</taxon>
        <taxon>Arthropoda</taxon>
        <taxon>Hexapoda</taxon>
        <taxon>Insecta</taxon>
        <taxon>Pterygota</taxon>
        <taxon>Neoptera</taxon>
        <taxon>Endopterygota</taxon>
        <taxon>Coleoptera</taxon>
        <taxon>Polyphaga</taxon>
        <taxon>Cucujiformia</taxon>
        <taxon>Coccinelloidea</taxon>
        <taxon>Coccinellidae</taxon>
        <taxon>Epilachninae</taxon>
        <taxon>Epilachnini</taxon>
        <taxon>Henosepilachna</taxon>
    </lineage>
</organism>
<dbReference type="InterPro" id="IPR023210">
    <property type="entry name" value="NADP_OxRdtase_dom"/>
</dbReference>
<feature type="site" description="Lowers pKa of active site Tyr" evidence="3">
    <location>
        <position position="132"/>
    </location>
</feature>
<dbReference type="SUPFAM" id="SSF51430">
    <property type="entry name" value="NAD(P)-linked oxidoreductase"/>
    <property type="match status" value="1"/>
</dbReference>
<dbReference type="Proteomes" id="UP001431783">
    <property type="component" value="Unassembled WGS sequence"/>
</dbReference>
<dbReference type="InterPro" id="IPR020471">
    <property type="entry name" value="AKR"/>
</dbReference>
<feature type="domain" description="NADP-dependent oxidoreductase" evidence="4">
    <location>
        <begin position="51"/>
        <end position="316"/>
    </location>
</feature>
<evidence type="ECO:0000313" key="5">
    <source>
        <dbReference type="EMBL" id="KAK9875417.1"/>
    </source>
</evidence>
<dbReference type="PRINTS" id="PR00069">
    <property type="entry name" value="ALDKETRDTASE"/>
</dbReference>
<gene>
    <name evidence="5" type="ORF">WA026_007810</name>
</gene>
<reference evidence="5 6" key="1">
    <citation type="submission" date="2023-03" db="EMBL/GenBank/DDBJ databases">
        <title>Genome insight into feeding habits of ladybird beetles.</title>
        <authorList>
            <person name="Li H.-S."/>
            <person name="Huang Y.-H."/>
            <person name="Pang H."/>
        </authorList>
    </citation>
    <scope>NUCLEOTIDE SEQUENCE [LARGE SCALE GENOMIC DNA]</scope>
    <source>
        <strain evidence="5">SYSU_2023b</strain>
        <tissue evidence="5">Whole body</tissue>
    </source>
</reference>
<name>A0AAW1U592_9CUCU</name>
<dbReference type="PROSITE" id="PS00062">
    <property type="entry name" value="ALDOKETO_REDUCTASE_2"/>
    <property type="match status" value="1"/>
</dbReference>
<dbReference type="PANTHER" id="PTHR11732">
    <property type="entry name" value="ALDO/KETO REDUCTASE"/>
    <property type="match status" value="1"/>
</dbReference>
<dbReference type="GO" id="GO:0016491">
    <property type="term" value="F:oxidoreductase activity"/>
    <property type="evidence" value="ECO:0007669"/>
    <property type="project" value="InterPro"/>
</dbReference>
<keyword evidence="6" id="KW-1185">Reference proteome</keyword>
<feature type="binding site" evidence="2">
    <location>
        <position position="165"/>
    </location>
    <ligand>
        <name>substrate</name>
    </ligand>
</feature>
<dbReference type="InterPro" id="IPR018170">
    <property type="entry name" value="Aldo/ket_reductase_CS"/>
</dbReference>
<evidence type="ECO:0000259" key="4">
    <source>
        <dbReference type="Pfam" id="PF00248"/>
    </source>
</evidence>
<proteinExistence type="predicted"/>
<dbReference type="PROSITE" id="PS00798">
    <property type="entry name" value="ALDOKETO_REDUCTASE_1"/>
    <property type="match status" value="1"/>
</dbReference>
<dbReference type="InterPro" id="IPR036812">
    <property type="entry name" value="NAD(P)_OxRdtase_dom_sf"/>
</dbReference>